<feature type="transmembrane region" description="Helical" evidence="1">
    <location>
        <begin position="222"/>
        <end position="240"/>
    </location>
</feature>
<keyword evidence="1" id="KW-0472">Membrane</keyword>
<reference evidence="2" key="1">
    <citation type="journal article" date="2022" name="Nat. Microbiol.">
        <title>Unique mobile elements and scalable gene flow at the prokaryote-eukaryote boundary revealed by circularized Asgard archaea genomes.</title>
        <authorList>
            <person name="Wu F."/>
            <person name="Speth D.R."/>
            <person name="Philosof A."/>
            <person name="Cremiere A."/>
            <person name="Narayanan A."/>
            <person name="Barco R.A."/>
            <person name="Connon S.A."/>
            <person name="Amend J.P."/>
            <person name="Antoshechkin I.A."/>
            <person name="Orphan V.J."/>
        </authorList>
    </citation>
    <scope>NUCLEOTIDE SEQUENCE</scope>
    <source>
        <strain evidence="2">PM71</strain>
    </source>
</reference>
<dbReference type="Proteomes" id="UP001201020">
    <property type="component" value="Chromosome"/>
</dbReference>
<keyword evidence="1" id="KW-1133">Transmembrane helix</keyword>
<protein>
    <submittedName>
        <fullName evidence="2">Uncharacterized protein</fullName>
    </submittedName>
</protein>
<evidence type="ECO:0000313" key="2">
    <source>
        <dbReference type="EMBL" id="UJG41217.1"/>
    </source>
</evidence>
<sequence>MVFITNENTFRTEKENELGFEQFLIKKPSVFRWIIVFLITLGSNLLWVALTEIPLMLLLFVVGGVITISIFFWSVTGQWSVRILVLKNIERISVGKMGFFLKYSMKFLGMHFDKNNKYFLERTSYFRDYNNIKELFYDRLLDPVSSSLGLGFLIITFVKPFITTVPQAMIIANFVLLTTPLLAGFIIPFYWIIKDSRIRYINEKNDIFKAEENIKKSTLNKFLGFSGFVAGINFLLESLPEHPAFAKVNSTLVLFILSVIVLLFISLIVAGINLFVATVYLTTKHQKLVNELRNKITNFIPVGETNVLLNDERKSEVNFQR</sequence>
<feature type="transmembrane region" description="Helical" evidence="1">
    <location>
        <begin position="30"/>
        <end position="49"/>
    </location>
</feature>
<feature type="transmembrane region" description="Helical" evidence="1">
    <location>
        <begin position="168"/>
        <end position="193"/>
    </location>
</feature>
<dbReference type="AlphaFoldDB" id="A0A9Y1FL18"/>
<feature type="transmembrane region" description="Helical" evidence="1">
    <location>
        <begin position="140"/>
        <end position="162"/>
    </location>
</feature>
<organism evidence="2">
    <name type="scientific">Candidatus Heimdallarchaeum aukensis</name>
    <dbReference type="NCBI Taxonomy" id="2876573"/>
    <lineage>
        <taxon>Archaea</taxon>
        <taxon>Promethearchaeati</taxon>
        <taxon>Candidatus Heimdallarchaeota</taxon>
        <taxon>Candidatus Heimdallarchaeia (ex Rinke et al. 2021) (nom. nud.)</taxon>
        <taxon>Candidatus Heimdallarchaeales</taxon>
        <taxon>Candidatus Heimdallarchaeaceae</taxon>
        <taxon>Candidatus Heimdallarchaeum</taxon>
    </lineage>
</organism>
<evidence type="ECO:0000256" key="1">
    <source>
        <dbReference type="SAM" id="Phobius"/>
    </source>
</evidence>
<gene>
    <name evidence="2" type="ORF">K9W45_01835</name>
</gene>
<accession>A0A9Y1FL18</accession>
<feature type="transmembrane region" description="Helical" evidence="1">
    <location>
        <begin position="252"/>
        <end position="281"/>
    </location>
</feature>
<keyword evidence="1" id="KW-0812">Transmembrane</keyword>
<dbReference type="EMBL" id="CP084166">
    <property type="protein sequence ID" value="UJG41217.1"/>
    <property type="molecule type" value="Genomic_DNA"/>
</dbReference>
<proteinExistence type="predicted"/>
<feature type="transmembrane region" description="Helical" evidence="1">
    <location>
        <begin position="55"/>
        <end position="75"/>
    </location>
</feature>
<name>A0A9Y1FL18_9ARCH</name>